<keyword evidence="7" id="KW-1185">Reference proteome</keyword>
<dbReference type="SFLD" id="SFLDS00029">
    <property type="entry name" value="Radical_SAM"/>
    <property type="match status" value="1"/>
</dbReference>
<evidence type="ECO:0000313" key="6">
    <source>
        <dbReference type="EMBL" id="ERJ94444.1"/>
    </source>
</evidence>
<name>U2LY74_9FIRM</name>
<dbReference type="SMART" id="SM00729">
    <property type="entry name" value="Elp3"/>
    <property type="match status" value="1"/>
</dbReference>
<dbReference type="InterPro" id="IPR034505">
    <property type="entry name" value="Coproporphyrinogen-III_oxidase"/>
</dbReference>
<protein>
    <submittedName>
        <fullName evidence="6">Coproporphyrinogen dehydrogenase HemZ</fullName>
    </submittedName>
</protein>
<reference evidence="6 7" key="1">
    <citation type="submission" date="2013-07" db="EMBL/GenBank/DDBJ databases">
        <authorList>
            <person name="Weinstock G."/>
            <person name="Sodergren E."/>
            <person name="Wylie T."/>
            <person name="Fulton L."/>
            <person name="Fulton R."/>
            <person name="Fronick C."/>
            <person name="O'Laughlin M."/>
            <person name="Godfrey J."/>
            <person name="Miner T."/>
            <person name="Herter B."/>
            <person name="Appelbaum E."/>
            <person name="Cordes M."/>
            <person name="Lek S."/>
            <person name="Wollam A."/>
            <person name="Pepin K.H."/>
            <person name="Palsikar V.B."/>
            <person name="Mitreva M."/>
            <person name="Wilson R.K."/>
        </authorList>
    </citation>
    <scope>NUCLEOTIDE SEQUENCE [LARGE SCALE GENOMIC DNA]</scope>
    <source>
        <strain evidence="6 7">ATCC 27760</strain>
    </source>
</reference>
<keyword evidence="3" id="KW-0408">Iron</keyword>
<dbReference type="PROSITE" id="PS51918">
    <property type="entry name" value="RADICAL_SAM"/>
    <property type="match status" value="1"/>
</dbReference>
<feature type="domain" description="Radical SAM core" evidence="5">
    <location>
        <begin position="175"/>
        <end position="417"/>
    </location>
</feature>
<organism evidence="6 7">
    <name type="scientific">Ruminococcus callidus ATCC 27760</name>
    <dbReference type="NCBI Taxonomy" id="411473"/>
    <lineage>
        <taxon>Bacteria</taxon>
        <taxon>Bacillati</taxon>
        <taxon>Bacillota</taxon>
        <taxon>Clostridia</taxon>
        <taxon>Eubacteriales</taxon>
        <taxon>Oscillospiraceae</taxon>
        <taxon>Ruminococcus</taxon>
    </lineage>
</organism>
<dbReference type="GO" id="GO:0003824">
    <property type="term" value="F:catalytic activity"/>
    <property type="evidence" value="ECO:0007669"/>
    <property type="project" value="InterPro"/>
</dbReference>
<dbReference type="eggNOG" id="COG0635">
    <property type="taxonomic scope" value="Bacteria"/>
</dbReference>
<sequence length="508" mass="58182">MSNVETNLIKPFPVAFSGHTLKYEIECICKIFLPMRKFTFLYDTTQLPADAEEGAVLILEQLGEQSRFWVQVQYRGQVMEQEQQFPACSPETEKQLCEYRFSAMLFRLLEEITDLHPAWGLLTGIRPVKKVQPLLGQGLFKAEVCEKLHEKYWIAPEKLSLVYDTAMVQQPLLEKTPKHGISLYVSIPFCPTRCSYCSFVSHSIAQAQNLIPAYLEKLCEELKIWGQLVREQELLVDTVYFGGGTPTSLTAAQLEQVLTAVQENFDLSHLREYCVEAGRPDTITSEKLETLRRFGVDRISVNPQTMQDHVLETIGRKHTTAQTVEAFRMARAAGFENINMDLIAGLPDDTPEGFHDTLEQILALDPDSITVHALTLKRAANLFAEGEQQVHNPVEQMVQESMRRLPEHGYAPYYMYRQKNTIDNQENVGYARAGKESLYNILIMDESQSIFGAGCGASTKLVEPCGRITRIHNYKFPYEYIRQFDQLMQKKEQVREICERIREQEAEK</sequence>
<evidence type="ECO:0000256" key="2">
    <source>
        <dbReference type="ARBA" id="ARBA00022723"/>
    </source>
</evidence>
<dbReference type="GO" id="GO:0046872">
    <property type="term" value="F:metal ion binding"/>
    <property type="evidence" value="ECO:0007669"/>
    <property type="project" value="UniProtKB-KW"/>
</dbReference>
<dbReference type="OrthoDB" id="9808022at2"/>
<dbReference type="Pfam" id="PF04055">
    <property type="entry name" value="Radical_SAM"/>
    <property type="match status" value="1"/>
</dbReference>
<evidence type="ECO:0000313" key="7">
    <source>
        <dbReference type="Proteomes" id="UP000016662"/>
    </source>
</evidence>
<dbReference type="InterPro" id="IPR007197">
    <property type="entry name" value="rSAM"/>
</dbReference>
<dbReference type="NCBIfam" id="TIGR03994">
    <property type="entry name" value="rSAM_HemZ"/>
    <property type="match status" value="1"/>
</dbReference>
<dbReference type="InterPro" id="IPR013785">
    <property type="entry name" value="Aldolase_TIM"/>
</dbReference>
<dbReference type="PATRIC" id="fig|411473.3.peg.1693"/>
<dbReference type="SFLD" id="SFLDG01082">
    <property type="entry name" value="B12-binding_domain_containing"/>
    <property type="match status" value="1"/>
</dbReference>
<comment type="caution">
    <text evidence="6">The sequence shown here is derived from an EMBL/GenBank/DDBJ whole genome shotgun (WGS) entry which is preliminary data.</text>
</comment>
<dbReference type="Gene3D" id="3.20.20.70">
    <property type="entry name" value="Aldolase class I"/>
    <property type="match status" value="1"/>
</dbReference>
<evidence type="ECO:0000256" key="3">
    <source>
        <dbReference type="ARBA" id="ARBA00023004"/>
    </source>
</evidence>
<dbReference type="SFLD" id="SFLDF00310">
    <property type="entry name" value="oxygen-independent_coproporphy"/>
    <property type="match status" value="1"/>
</dbReference>
<accession>U2LY74</accession>
<dbReference type="GO" id="GO:0006779">
    <property type="term" value="P:porphyrin-containing compound biosynthetic process"/>
    <property type="evidence" value="ECO:0007669"/>
    <property type="project" value="TreeGrafter"/>
</dbReference>
<dbReference type="InterPro" id="IPR058240">
    <property type="entry name" value="rSAM_sf"/>
</dbReference>
<dbReference type="GO" id="GO:0005737">
    <property type="term" value="C:cytoplasm"/>
    <property type="evidence" value="ECO:0007669"/>
    <property type="project" value="TreeGrafter"/>
</dbReference>
<dbReference type="RefSeq" id="WP_021683564.1">
    <property type="nucleotide sequence ID" value="NZ_KI260492.1"/>
</dbReference>
<dbReference type="Proteomes" id="UP000016662">
    <property type="component" value="Unassembled WGS sequence"/>
</dbReference>
<keyword evidence="4" id="KW-0411">Iron-sulfur</keyword>
<dbReference type="SFLD" id="SFLDG01065">
    <property type="entry name" value="anaerobic_coproporphyrinogen-I"/>
    <property type="match status" value="1"/>
</dbReference>
<dbReference type="STRING" id="411473.RUMCAL_02051"/>
<dbReference type="PANTHER" id="PTHR13932">
    <property type="entry name" value="COPROPORPHYRINIGEN III OXIDASE"/>
    <property type="match status" value="1"/>
</dbReference>
<dbReference type="EMBL" id="AWVF01000253">
    <property type="protein sequence ID" value="ERJ94444.1"/>
    <property type="molecule type" value="Genomic_DNA"/>
</dbReference>
<evidence type="ECO:0000256" key="4">
    <source>
        <dbReference type="ARBA" id="ARBA00023014"/>
    </source>
</evidence>
<dbReference type="InterPro" id="IPR006638">
    <property type="entry name" value="Elp3/MiaA/NifB-like_rSAM"/>
</dbReference>
<evidence type="ECO:0000256" key="1">
    <source>
        <dbReference type="ARBA" id="ARBA00022691"/>
    </source>
</evidence>
<dbReference type="AlphaFoldDB" id="U2LY74"/>
<evidence type="ECO:0000259" key="5">
    <source>
        <dbReference type="PROSITE" id="PS51918"/>
    </source>
</evidence>
<proteinExistence type="predicted"/>
<keyword evidence="1" id="KW-0949">S-adenosyl-L-methionine</keyword>
<dbReference type="InterPro" id="IPR023995">
    <property type="entry name" value="HemZ"/>
</dbReference>
<dbReference type="GO" id="GO:0051539">
    <property type="term" value="F:4 iron, 4 sulfur cluster binding"/>
    <property type="evidence" value="ECO:0007669"/>
    <property type="project" value="TreeGrafter"/>
</dbReference>
<gene>
    <name evidence="6" type="ORF">RUMCAL_02051</name>
</gene>
<dbReference type="CDD" id="cd01335">
    <property type="entry name" value="Radical_SAM"/>
    <property type="match status" value="1"/>
</dbReference>
<dbReference type="SUPFAM" id="SSF102114">
    <property type="entry name" value="Radical SAM enzymes"/>
    <property type="match status" value="1"/>
</dbReference>
<dbReference type="HOGENOM" id="CLU_029256_1_0_9"/>
<keyword evidence="2" id="KW-0479">Metal-binding</keyword>
<dbReference type="PANTHER" id="PTHR13932:SF1">
    <property type="entry name" value="OXYGEN-INDEPENDENT COPROPORPHYRINOGEN-III OXIDASE-LIKE PROTEIN HEMZ"/>
    <property type="match status" value="1"/>
</dbReference>